<organism evidence="10 11">
    <name type="scientific">Entomortierella chlamydospora</name>
    <dbReference type="NCBI Taxonomy" id="101097"/>
    <lineage>
        <taxon>Eukaryota</taxon>
        <taxon>Fungi</taxon>
        <taxon>Fungi incertae sedis</taxon>
        <taxon>Mucoromycota</taxon>
        <taxon>Mortierellomycotina</taxon>
        <taxon>Mortierellomycetes</taxon>
        <taxon>Mortierellales</taxon>
        <taxon>Mortierellaceae</taxon>
        <taxon>Entomortierella</taxon>
    </lineage>
</organism>
<dbReference type="Proteomes" id="UP000703661">
    <property type="component" value="Unassembled WGS sequence"/>
</dbReference>
<comment type="caution">
    <text evidence="10">The sequence shown here is derived from an EMBL/GenBank/DDBJ whole genome shotgun (WGS) entry which is preliminary data.</text>
</comment>
<evidence type="ECO:0000256" key="1">
    <source>
        <dbReference type="ARBA" id="ARBA00022723"/>
    </source>
</evidence>
<dbReference type="InterPro" id="IPR011011">
    <property type="entry name" value="Znf_FYVE_PHD"/>
</dbReference>
<feature type="region of interest" description="Disordered" evidence="8">
    <location>
        <begin position="318"/>
        <end position="339"/>
    </location>
</feature>
<dbReference type="GO" id="GO:0000428">
    <property type="term" value="C:DNA-directed RNA polymerase complex"/>
    <property type="evidence" value="ECO:0007669"/>
    <property type="project" value="UniProtKB-KW"/>
</dbReference>
<keyword evidence="11" id="KW-1185">Reference proteome</keyword>
<feature type="compositionally biased region" description="Low complexity" evidence="8">
    <location>
        <begin position="274"/>
        <end position="288"/>
    </location>
</feature>
<proteinExistence type="predicted"/>
<feature type="compositionally biased region" description="Polar residues" evidence="8">
    <location>
        <begin position="981"/>
        <end position="1002"/>
    </location>
</feature>
<protein>
    <submittedName>
        <fullName evidence="10">DNA-directed RNA polymerase II subunit RPB7</fullName>
    </submittedName>
</protein>
<keyword evidence="3" id="KW-0862">Zinc</keyword>
<evidence type="ECO:0000256" key="3">
    <source>
        <dbReference type="ARBA" id="ARBA00022833"/>
    </source>
</evidence>
<dbReference type="InterPro" id="IPR019787">
    <property type="entry name" value="Znf_PHD-finger"/>
</dbReference>
<accession>A0A9P6T471</accession>
<feature type="region of interest" description="Disordered" evidence="8">
    <location>
        <begin position="273"/>
        <end position="301"/>
    </location>
</feature>
<keyword evidence="2 7" id="KW-0863">Zinc-finger</keyword>
<dbReference type="Pfam" id="PF00856">
    <property type="entry name" value="SET"/>
    <property type="match status" value="1"/>
</dbReference>
<evidence type="ECO:0000256" key="4">
    <source>
        <dbReference type="ARBA" id="ARBA00022853"/>
    </source>
</evidence>
<gene>
    <name evidence="10" type="primary">POLR2G</name>
    <name evidence="10" type="ORF">BGZ80_007426</name>
</gene>
<feature type="domain" description="PHD-type" evidence="9">
    <location>
        <begin position="663"/>
        <end position="723"/>
    </location>
</feature>
<evidence type="ECO:0000256" key="2">
    <source>
        <dbReference type="ARBA" id="ARBA00022771"/>
    </source>
</evidence>
<feature type="region of interest" description="Disordered" evidence="8">
    <location>
        <begin position="1"/>
        <end position="22"/>
    </location>
</feature>
<dbReference type="InterPro" id="IPR001965">
    <property type="entry name" value="Znf_PHD"/>
</dbReference>
<dbReference type="InterPro" id="IPR013083">
    <property type="entry name" value="Znf_RING/FYVE/PHD"/>
</dbReference>
<keyword evidence="4" id="KW-0156">Chromatin regulator</keyword>
<dbReference type="GO" id="GO:0042800">
    <property type="term" value="F:histone H3K4 methyltransferase activity"/>
    <property type="evidence" value="ECO:0007669"/>
    <property type="project" value="TreeGrafter"/>
</dbReference>
<keyword evidence="1" id="KW-0479">Metal-binding</keyword>
<dbReference type="Gene3D" id="3.30.40.10">
    <property type="entry name" value="Zinc/RING finger domain, C3HC4 (zinc finger)"/>
    <property type="match status" value="2"/>
</dbReference>
<dbReference type="GO" id="GO:0035097">
    <property type="term" value="C:histone methyltransferase complex"/>
    <property type="evidence" value="ECO:0007669"/>
    <property type="project" value="TreeGrafter"/>
</dbReference>
<evidence type="ECO:0000256" key="8">
    <source>
        <dbReference type="SAM" id="MobiDB-lite"/>
    </source>
</evidence>
<keyword evidence="10" id="KW-0240">DNA-directed RNA polymerase</keyword>
<sequence length="1809" mass="199391">MNMDRKSSQRLLPPRLTHDRPQSANVHLASLSPVPNNTIPSPLASPITATANSLTALSISQTSAHSAFSGRDLSKITIPRERRKSRPYSISSAESLLVQERGRADRDDDLHQDQSGGGLSDPETSRRNGLGTKPTAKNGKSAEMKSPSLKPASQLRVNLYNLVSTGYLPVDTLVVFREHSATVTAKGTLIPQIKEPNAATLYPWLQSEYETPSAWATAMVKGGRTGKVAVNGWSAIKIPLHQLPEIGKMVEGQGLTEVSLDLLRKRYLADLTEDGSTQTESSSTQTNSLKGSSVLDRKKRKRHVTASVDTIGLRITTQTNTGDQKGRSATMRPRKRTMSDVSGMVGSDLLQDRQLHLEAAGALFSMQDRSLSPTFDTPSRRGAKSQGTRQKAQRHKHRILLESLARHRQEQESVWPHLSPMQSSLRAVKVMSLVPGIIPLDPSSSVSHLEFCVLCGASGQVAGSRRRSSAQSMTSHHWSSVDSTEATFDQDSYEQDAMKRCFDCGECYHIDCIPTDTTNSRLSPSPSEEPWRCPRCNVCSCCQKSIHEAPSSQPKSSVDSKEILVLSCCKCCQFTHLQCQLTHEPTLKGLNRSNAVNEKVEWACFSCRKCVECGYRVQVETQVENSEGRSINNSKSKDQSKVEGRWSNGSALCPACTVLAEKGNICPLCCRVYQDDDYETPMIFCDGCSLWVHVACDKGLQDRDYEELGEDSRQYFCPSCIPTPIPSPAHSSSSSSLISAVNSVEQSPWQGPYSHSRDSSSVTDEDWNHRGRRKKDDILDLIKAAKEISDSESQADSPYNSYSPMFPSNHSRTMSASLESVAEVAAAEALLTIFSGANTPVNSTPYTSYPPSPYEPSFNSMYERRYPVINSPQESPLLTRSMAFTPLPSGQESSTCSTFGCQGEASCQCYRNDGNFSEDYFNSREYPRPTVSYHQIGQEFNVSSENPERPEQLGLTESSRDVIMEETGVGVEQEQMKQGRDANTSMQQPLAKSDPQSSLYQPFSPQYRPLQESMLTEVTPIDESLQKSVDTRECLLCRNRSGSNRGAPCKESQLGRLLPIKWTSNEAGEGLESLSFGWIHSQCALWSSGVTIDSNTGGMSGVGSVVGQCWNTICSACGQPGASIKCKAAASRISDASYACTAVFHYPCLNHHRPSQALHQDPLHQHTNANNAVVMDQKQRTILCSMHYREVSTLNDLRTAAFALQSSVMPANSFAKVPQVRPGISTPGSMKPWSGPIWIKDSLFEDSLSRASIPLTNRIEDHDTKAKSNQEYHLRKGRSSESFRIGGLVIHSIGNFDPPRPVHCETGLGNDIDLDHKYNPGLQKEKKNLQSEVLALPLGFKCERQLLLEGSIKYSVVAEVVLHRFNGDSQSDAEMVDAPVSMSGPLDGAQDHENMCPAWKITVNALGSNPNATMRDCVFYSDSINDVIETLFLSSDTECPEDKSRLRQNKLYLQSPSTFFGLDHPVVRRMILSLKGEKEAASRMWLRYREDQKALERQCRKHGCFSNVSSGRTLSKHEHSLEHIESIGAARARSRPRSQLMRKRVVRVGIALSHGGQRIRQSMAVGDLPMPGLMQDFSKYIVTATTPQKEPHPNGVSSKSDITVKQLQKLHAEQPNNVALYWNGRKVTTIATAPHAQPPVHRKDPTNSVCCYGESSKDDVAASDLTDMEVDCIGGNISENTILNDAESSLPIHADMRVYATRAYQQDEMIMEYVGEVIGPAVAIRRQAAYQKQGRGCYMMWCDLHEVVIDATIQGGLARHIRRDDLGLGSVYAKTVVTSPPSSSQSPKVVICAAKNLLAGDELTMKYCS</sequence>
<feature type="region of interest" description="Disordered" evidence="8">
    <location>
        <begin position="940"/>
        <end position="1002"/>
    </location>
</feature>
<dbReference type="InterPro" id="IPR001214">
    <property type="entry name" value="SET_dom"/>
</dbReference>
<dbReference type="CDD" id="cd15489">
    <property type="entry name" value="PHD_SF"/>
    <property type="match status" value="1"/>
</dbReference>
<dbReference type="GO" id="GO:0045893">
    <property type="term" value="P:positive regulation of DNA-templated transcription"/>
    <property type="evidence" value="ECO:0007669"/>
    <property type="project" value="TreeGrafter"/>
</dbReference>
<dbReference type="GO" id="GO:0008270">
    <property type="term" value="F:zinc ion binding"/>
    <property type="evidence" value="ECO:0007669"/>
    <property type="project" value="UniProtKB-KW"/>
</dbReference>
<dbReference type="EMBL" id="JAAAID010000038">
    <property type="protein sequence ID" value="KAG0023895.1"/>
    <property type="molecule type" value="Genomic_DNA"/>
</dbReference>
<dbReference type="SUPFAM" id="SSF82199">
    <property type="entry name" value="SET domain"/>
    <property type="match status" value="1"/>
</dbReference>
<dbReference type="SUPFAM" id="SSF57903">
    <property type="entry name" value="FYVE/PHD zinc finger"/>
    <property type="match status" value="1"/>
</dbReference>
<feature type="region of interest" description="Disordered" evidence="8">
    <location>
        <begin position="78"/>
        <end position="149"/>
    </location>
</feature>
<evidence type="ECO:0000256" key="5">
    <source>
        <dbReference type="ARBA" id="ARBA00023015"/>
    </source>
</evidence>
<dbReference type="PANTHER" id="PTHR45838">
    <property type="entry name" value="HISTONE-LYSINE-N-METHYLTRANSFERASE 2 KMT2 FAMILY MEMBER"/>
    <property type="match status" value="1"/>
</dbReference>
<feature type="region of interest" description="Disordered" evidence="8">
    <location>
        <begin position="747"/>
        <end position="769"/>
    </location>
</feature>
<dbReference type="InterPro" id="IPR046341">
    <property type="entry name" value="SET_dom_sf"/>
</dbReference>
<keyword evidence="6" id="KW-0804">Transcription</keyword>
<feature type="compositionally biased region" description="Basic and acidic residues" evidence="8">
    <location>
        <begin position="100"/>
        <end position="112"/>
    </location>
</feature>
<dbReference type="PROSITE" id="PS50016">
    <property type="entry name" value="ZF_PHD_2"/>
    <property type="match status" value="2"/>
</dbReference>
<evidence type="ECO:0000259" key="9">
    <source>
        <dbReference type="PROSITE" id="PS50016"/>
    </source>
</evidence>
<evidence type="ECO:0000256" key="6">
    <source>
        <dbReference type="ARBA" id="ARBA00023163"/>
    </source>
</evidence>
<feature type="domain" description="PHD-type" evidence="9">
    <location>
        <begin position="449"/>
        <end position="539"/>
    </location>
</feature>
<reference evidence="10" key="1">
    <citation type="journal article" date="2020" name="Fungal Divers.">
        <title>Resolving the Mortierellaceae phylogeny through synthesis of multi-gene phylogenetics and phylogenomics.</title>
        <authorList>
            <person name="Vandepol N."/>
            <person name="Liber J."/>
            <person name="Desiro A."/>
            <person name="Na H."/>
            <person name="Kennedy M."/>
            <person name="Barry K."/>
            <person name="Grigoriev I.V."/>
            <person name="Miller A.N."/>
            <person name="O'Donnell K."/>
            <person name="Stajich J.E."/>
            <person name="Bonito G."/>
        </authorList>
    </citation>
    <scope>NUCLEOTIDE SEQUENCE</scope>
    <source>
        <strain evidence="10">NRRL 2769</strain>
    </source>
</reference>
<name>A0A9P6T471_9FUNG</name>
<evidence type="ECO:0000313" key="11">
    <source>
        <dbReference type="Proteomes" id="UP000703661"/>
    </source>
</evidence>
<evidence type="ECO:0000313" key="10">
    <source>
        <dbReference type="EMBL" id="KAG0023895.1"/>
    </source>
</evidence>
<dbReference type="Gene3D" id="2.170.270.10">
    <property type="entry name" value="SET domain"/>
    <property type="match status" value="1"/>
</dbReference>
<keyword evidence="5" id="KW-0805">Transcription regulation</keyword>
<evidence type="ECO:0000256" key="7">
    <source>
        <dbReference type="PROSITE-ProRule" id="PRU00146"/>
    </source>
</evidence>
<feature type="region of interest" description="Disordered" evidence="8">
    <location>
        <begin position="369"/>
        <end position="395"/>
    </location>
</feature>
<dbReference type="SMART" id="SM00249">
    <property type="entry name" value="PHD"/>
    <property type="match status" value="3"/>
</dbReference>
<dbReference type="PANTHER" id="PTHR45838:SF4">
    <property type="entry name" value="HISTONE-LYSINE N-METHYLTRANSFERASE TRITHORAX"/>
    <property type="match status" value="1"/>
</dbReference>